<dbReference type="GeneID" id="25914272"/>
<dbReference type="CDD" id="cd20071">
    <property type="entry name" value="SET_SMYD"/>
    <property type="match status" value="1"/>
</dbReference>
<reference evidence="2 3" key="1">
    <citation type="submission" date="2011-02" db="EMBL/GenBank/DDBJ databases">
        <title>The Genome Sequence of Sphaeroforma arctica JP610.</title>
        <authorList>
            <consortium name="The Broad Institute Genome Sequencing Platform"/>
            <person name="Russ C."/>
            <person name="Cuomo C."/>
            <person name="Young S.K."/>
            <person name="Zeng Q."/>
            <person name="Gargeya S."/>
            <person name="Alvarado L."/>
            <person name="Berlin A."/>
            <person name="Chapman S.B."/>
            <person name="Chen Z."/>
            <person name="Freedman E."/>
            <person name="Gellesch M."/>
            <person name="Goldberg J."/>
            <person name="Griggs A."/>
            <person name="Gujja S."/>
            <person name="Heilman E."/>
            <person name="Heiman D."/>
            <person name="Howarth C."/>
            <person name="Mehta T."/>
            <person name="Neiman D."/>
            <person name="Pearson M."/>
            <person name="Roberts A."/>
            <person name="Saif S."/>
            <person name="Shea T."/>
            <person name="Shenoy N."/>
            <person name="Sisk P."/>
            <person name="Stolte C."/>
            <person name="Sykes S."/>
            <person name="White J."/>
            <person name="Yandava C."/>
            <person name="Burger G."/>
            <person name="Gray M.W."/>
            <person name="Holland P.W.H."/>
            <person name="King N."/>
            <person name="Lang F.B.F."/>
            <person name="Roger A.J."/>
            <person name="Ruiz-Trillo I."/>
            <person name="Haas B."/>
            <person name="Nusbaum C."/>
            <person name="Birren B."/>
        </authorList>
    </citation>
    <scope>NUCLEOTIDE SEQUENCE [LARGE SCALE GENOMIC DNA]</scope>
    <source>
        <strain evidence="2 3">JP610</strain>
    </source>
</reference>
<evidence type="ECO:0000259" key="1">
    <source>
        <dbReference type="PROSITE" id="PS50280"/>
    </source>
</evidence>
<dbReference type="EMBL" id="KQ245310">
    <property type="protein sequence ID" value="KNC73673.1"/>
    <property type="molecule type" value="Genomic_DNA"/>
</dbReference>
<accession>A0A0L0FC69</accession>
<dbReference type="InterPro" id="IPR046341">
    <property type="entry name" value="SET_dom_sf"/>
</dbReference>
<dbReference type="RefSeq" id="XP_014147575.1">
    <property type="nucleotide sequence ID" value="XM_014292100.1"/>
</dbReference>
<protein>
    <recommendedName>
        <fullName evidence="1">SET domain-containing protein</fullName>
    </recommendedName>
</protein>
<dbReference type="STRING" id="667725.A0A0L0FC69"/>
<dbReference type="InterPro" id="IPR001214">
    <property type="entry name" value="SET_dom"/>
</dbReference>
<keyword evidence="3" id="KW-1185">Reference proteome</keyword>
<evidence type="ECO:0000313" key="3">
    <source>
        <dbReference type="Proteomes" id="UP000054560"/>
    </source>
</evidence>
<proteinExistence type="predicted"/>
<organism evidence="2 3">
    <name type="scientific">Sphaeroforma arctica JP610</name>
    <dbReference type="NCBI Taxonomy" id="667725"/>
    <lineage>
        <taxon>Eukaryota</taxon>
        <taxon>Ichthyosporea</taxon>
        <taxon>Ichthyophonida</taxon>
        <taxon>Sphaeroforma</taxon>
    </lineage>
</organism>
<gene>
    <name evidence="2" type="ORF">SARC_13768</name>
</gene>
<sequence>MSVLEESRLQYSAVEVRMTDGTGWGLFTSHAVRKGDMLLQELPLVVLDIKYDATPATQQKFQKTIQWASRWTAQGGPMNEYPKEFRKLMDDCVCECVQEIFNSQSGDVQRKWMALHDAKTPNDTVITASKLFYLNGLNSEKGRLLNGLECIILSTAPMSNGRWAARLTYDGKDLSVKKDSLKKKIPGNVASTNSFSVGGYDGVGQKLGLYEVLSRSNHSCEPGTSRSIDANGLAVLRAERAFSQGEQVYTRYIAGSLPYEARQSELRDKYGFDCGCQKCEAERRV</sequence>
<dbReference type="eggNOG" id="KOG2084">
    <property type="taxonomic scope" value="Eukaryota"/>
</dbReference>
<evidence type="ECO:0000313" key="2">
    <source>
        <dbReference type="EMBL" id="KNC73673.1"/>
    </source>
</evidence>
<dbReference type="GO" id="GO:0005634">
    <property type="term" value="C:nucleus"/>
    <property type="evidence" value="ECO:0007669"/>
    <property type="project" value="TreeGrafter"/>
</dbReference>
<dbReference type="OrthoDB" id="5945798at2759"/>
<dbReference type="SUPFAM" id="SSF82199">
    <property type="entry name" value="SET domain"/>
    <property type="match status" value="1"/>
</dbReference>
<feature type="domain" description="SET" evidence="1">
    <location>
        <begin position="12"/>
        <end position="253"/>
    </location>
</feature>
<dbReference type="PROSITE" id="PS50280">
    <property type="entry name" value="SET"/>
    <property type="match status" value="1"/>
</dbReference>
<dbReference type="InterPro" id="IPR050869">
    <property type="entry name" value="H3K4_H4K5_MeTrfase"/>
</dbReference>
<name>A0A0L0FC69_9EUKA</name>
<dbReference type="Gene3D" id="2.170.270.10">
    <property type="entry name" value="SET domain"/>
    <property type="match status" value="1"/>
</dbReference>
<dbReference type="PANTHER" id="PTHR12197:SF251">
    <property type="entry name" value="EG:BACR7C10.4 PROTEIN"/>
    <property type="match status" value="1"/>
</dbReference>
<dbReference type="PANTHER" id="PTHR12197">
    <property type="entry name" value="HISTONE-LYSINE N-METHYLTRANSFERASE SMYD"/>
    <property type="match status" value="1"/>
</dbReference>
<dbReference type="AlphaFoldDB" id="A0A0L0FC69"/>
<dbReference type="Pfam" id="PF00856">
    <property type="entry name" value="SET"/>
    <property type="match status" value="1"/>
</dbReference>
<dbReference type="Proteomes" id="UP000054560">
    <property type="component" value="Unassembled WGS sequence"/>
</dbReference>